<dbReference type="Proteomes" id="UP001162483">
    <property type="component" value="Unassembled WGS sequence"/>
</dbReference>
<accession>A0ABN9AJ01</accession>
<proteinExistence type="predicted"/>
<evidence type="ECO:0000313" key="1">
    <source>
        <dbReference type="EMBL" id="CAI9534800.1"/>
    </source>
</evidence>
<comment type="caution">
    <text evidence="1">The sequence shown here is derived from an EMBL/GenBank/DDBJ whole genome shotgun (WGS) entry which is preliminary data.</text>
</comment>
<evidence type="ECO:0000313" key="2">
    <source>
        <dbReference type="Proteomes" id="UP001162483"/>
    </source>
</evidence>
<name>A0ABN9AJ01_9NEOB</name>
<protein>
    <submittedName>
        <fullName evidence="1">Uncharacterized protein</fullName>
    </submittedName>
</protein>
<reference evidence="1" key="1">
    <citation type="submission" date="2023-05" db="EMBL/GenBank/DDBJ databases">
        <authorList>
            <person name="Stuckert A."/>
        </authorList>
    </citation>
    <scope>NUCLEOTIDE SEQUENCE</scope>
</reference>
<dbReference type="EMBL" id="CATNWA010000228">
    <property type="protein sequence ID" value="CAI9534800.1"/>
    <property type="molecule type" value="Genomic_DNA"/>
</dbReference>
<organism evidence="1 2">
    <name type="scientific">Staurois parvus</name>
    <dbReference type="NCBI Taxonomy" id="386267"/>
    <lineage>
        <taxon>Eukaryota</taxon>
        <taxon>Metazoa</taxon>
        <taxon>Chordata</taxon>
        <taxon>Craniata</taxon>
        <taxon>Vertebrata</taxon>
        <taxon>Euteleostomi</taxon>
        <taxon>Amphibia</taxon>
        <taxon>Batrachia</taxon>
        <taxon>Anura</taxon>
        <taxon>Neobatrachia</taxon>
        <taxon>Ranoidea</taxon>
        <taxon>Ranidae</taxon>
        <taxon>Staurois</taxon>
    </lineage>
</organism>
<keyword evidence="2" id="KW-1185">Reference proteome</keyword>
<sequence>MVSPPLVTTLLLQSTTNTICLHCTEKRRDRPMKTSVHLHNSSQGLAHFFHQG</sequence>
<gene>
    <name evidence="1" type="ORF">SPARVUS_LOCUS710285</name>
</gene>